<feature type="region of interest" description="Disordered" evidence="2">
    <location>
        <begin position="761"/>
        <end position="781"/>
    </location>
</feature>
<feature type="compositionally biased region" description="Polar residues" evidence="2">
    <location>
        <begin position="35"/>
        <end position="57"/>
    </location>
</feature>
<comment type="caution">
    <text evidence="4">The sequence shown here is derived from an EMBL/GenBank/DDBJ whole genome shotgun (WGS) entry which is preliminary data.</text>
</comment>
<keyword evidence="1" id="KW-0175">Coiled coil</keyword>
<feature type="coiled-coil region" evidence="1">
    <location>
        <begin position="484"/>
        <end position="588"/>
    </location>
</feature>
<reference evidence="4" key="1">
    <citation type="thesis" date="2020" institute="ProQuest LLC" country="789 East Eisenhower Parkway, Ann Arbor, MI, USA">
        <title>Comparative Genomics and Chromosome Evolution.</title>
        <authorList>
            <person name="Mudd A.B."/>
        </authorList>
    </citation>
    <scope>NUCLEOTIDE SEQUENCE</scope>
    <source>
        <strain evidence="4">1538</strain>
        <tissue evidence="4">Blood</tissue>
    </source>
</reference>
<gene>
    <name evidence="4" type="ORF">GDO54_007402</name>
</gene>
<organism evidence="4 5">
    <name type="scientific">Pyxicephalus adspersus</name>
    <name type="common">African bullfrog</name>
    <dbReference type="NCBI Taxonomy" id="30357"/>
    <lineage>
        <taxon>Eukaryota</taxon>
        <taxon>Metazoa</taxon>
        <taxon>Chordata</taxon>
        <taxon>Craniata</taxon>
        <taxon>Vertebrata</taxon>
        <taxon>Euteleostomi</taxon>
        <taxon>Amphibia</taxon>
        <taxon>Batrachia</taxon>
        <taxon>Anura</taxon>
        <taxon>Neobatrachia</taxon>
        <taxon>Ranoidea</taxon>
        <taxon>Pyxicephalidae</taxon>
        <taxon>Pyxicephalinae</taxon>
        <taxon>Pyxicephalus</taxon>
    </lineage>
</organism>
<proteinExistence type="predicted"/>
<dbReference type="Proteomes" id="UP001181693">
    <property type="component" value="Unassembled WGS sequence"/>
</dbReference>
<evidence type="ECO:0000256" key="2">
    <source>
        <dbReference type="SAM" id="MobiDB-lite"/>
    </source>
</evidence>
<dbReference type="Pfam" id="PF00168">
    <property type="entry name" value="C2"/>
    <property type="match status" value="1"/>
</dbReference>
<dbReference type="Gene3D" id="2.60.40.150">
    <property type="entry name" value="C2 domain"/>
    <property type="match status" value="1"/>
</dbReference>
<feature type="compositionally biased region" description="Polar residues" evidence="2">
    <location>
        <begin position="64"/>
        <end position="76"/>
    </location>
</feature>
<keyword evidence="5" id="KW-1185">Reference proteome</keyword>
<evidence type="ECO:0000256" key="1">
    <source>
        <dbReference type="SAM" id="Coils"/>
    </source>
</evidence>
<feature type="domain" description="C2" evidence="3">
    <location>
        <begin position="115"/>
        <end position="242"/>
    </location>
</feature>
<dbReference type="InterPro" id="IPR035892">
    <property type="entry name" value="C2_domain_sf"/>
</dbReference>
<dbReference type="SMART" id="SM00239">
    <property type="entry name" value="C2"/>
    <property type="match status" value="1"/>
</dbReference>
<dbReference type="AlphaFoldDB" id="A0AAV3B3I4"/>
<dbReference type="PANTHER" id="PTHR21623">
    <property type="entry name" value="SPERIOLIN-BINDING FACTOR"/>
    <property type="match status" value="1"/>
</dbReference>
<dbReference type="EMBL" id="DYDO01000002">
    <property type="protein sequence ID" value="DBA31592.1"/>
    <property type="molecule type" value="Genomic_DNA"/>
</dbReference>
<evidence type="ECO:0000313" key="5">
    <source>
        <dbReference type="Proteomes" id="UP001181693"/>
    </source>
</evidence>
<name>A0AAV3B3I4_PYXAD</name>
<dbReference type="InterPro" id="IPR039889">
    <property type="entry name" value="CCD33"/>
</dbReference>
<dbReference type="PANTHER" id="PTHR21623:SF2">
    <property type="entry name" value="COILED-COIL DOMAIN-CONTAINING PROTEIN 33"/>
    <property type="match status" value="1"/>
</dbReference>
<dbReference type="PROSITE" id="PS50004">
    <property type="entry name" value="C2"/>
    <property type="match status" value="1"/>
</dbReference>
<feature type="coiled-coil region" evidence="1">
    <location>
        <begin position="705"/>
        <end position="732"/>
    </location>
</feature>
<feature type="region of interest" description="Disordered" evidence="2">
    <location>
        <begin position="21"/>
        <end position="120"/>
    </location>
</feature>
<protein>
    <recommendedName>
        <fullName evidence="3">C2 domain-containing protein</fullName>
    </recommendedName>
</protein>
<feature type="coiled-coil region" evidence="1">
    <location>
        <begin position="616"/>
        <end position="643"/>
    </location>
</feature>
<evidence type="ECO:0000259" key="3">
    <source>
        <dbReference type="PROSITE" id="PS50004"/>
    </source>
</evidence>
<dbReference type="InterPro" id="IPR000008">
    <property type="entry name" value="C2_dom"/>
</dbReference>
<evidence type="ECO:0000313" key="4">
    <source>
        <dbReference type="EMBL" id="DBA31592.1"/>
    </source>
</evidence>
<accession>A0AAV3B3I4</accession>
<sequence>MHCGRLAYNVCFREYQPPKIEEIPEPASPIPSVKRNGTSHSGTPRNDRFQQNINLNISPRGPSPKSNISQPGTTRTLPPYLPTHKTSYDAPLLLPSPPKTPASFQKTHVSEKPPAQGDPVLGADKENKLLPLPGVEKIVVTLHSAKHIPSISAGSVPSPYVSLMSSTDEKKGNAAQSVSHAAHTPTNNPVWGETLTMMVDEEVADQEDLILTVADNPSQEFLLEYRLPLHALQPFHQYHLCLVQPHDQGASECNLYVSIERRSSSISQQDGFTYSALQVLLVGIESSLQGPSHPLIAVARIVPNFKDYSQINKPPGMSGVPQVTALFPDPSPSSFLVPQRATQGHPQSFPCLESKRVPWHLSNYCGFSVIPLDMEIYHRLMSGSSNNGLTLTNVPIQGTELKTVSGGSPTVSLQLLLLKSELQKDEPPFPPYNALADILPDPWIQQTPKEKKAADTVGHQKLSDASLSQQHLSNNVELPTDPVMEHQEQELENYRLAMQRMADDIITLRRQMSGLEAENSALRSERSLNQDLGRSLLSDTDIDVMTKAELADRLVTLKQKLASETSELRSMRDRVQQLQNELVRRNDREKELLLLQRAHQQQQAVLHQYHQRLSRAKTLQDTVRKQEKVIEKMEKLLDNKIRDEKKSRASKGDRGAGVETLQGEVYAALLVENSRLREELDKARQPTTVTTQIHTVSEPFSDSEKFTLLSKLEKSQARVQSLEKELEDSARRWGRDKQQLHTQISEQQMGFSRTQTTILHHFPTKDPDPPTKRHSRLDPLI</sequence>
<dbReference type="SUPFAM" id="SSF49562">
    <property type="entry name" value="C2 domain (Calcium/lipid-binding domain, CaLB)"/>
    <property type="match status" value="1"/>
</dbReference>
<dbReference type="GO" id="GO:0005777">
    <property type="term" value="C:peroxisome"/>
    <property type="evidence" value="ECO:0007669"/>
    <property type="project" value="TreeGrafter"/>
</dbReference>